<evidence type="ECO:0000259" key="5">
    <source>
        <dbReference type="PROSITE" id="PS50071"/>
    </source>
</evidence>
<dbReference type="SMART" id="SM00147">
    <property type="entry name" value="RasGEF"/>
    <property type="match status" value="1"/>
</dbReference>
<comment type="caution">
    <text evidence="6">The sequence shown here is derived from an EMBL/GenBank/DDBJ whole genome shotgun (WGS) entry which is preliminary data.</text>
</comment>
<dbReference type="CDD" id="cd00086">
    <property type="entry name" value="homeodomain"/>
    <property type="match status" value="1"/>
</dbReference>
<dbReference type="PROSITE" id="PS50009">
    <property type="entry name" value="RASGEF_CAT"/>
    <property type="match status" value="1"/>
</dbReference>
<dbReference type="PANTHER" id="PTHR47421:SF1">
    <property type="entry name" value="GS HOMEOBOX 2"/>
    <property type="match status" value="1"/>
</dbReference>
<dbReference type="AlphaFoldDB" id="A0A814PAK2"/>
<sequence length="327" mass="39611">MLTNIKSFSIEYLISKQPLPSFFDFKRIRTAFTSIQLLELEREFSLNMYLSRIRRIEIATYLNLTEKQVKRGIIIEYEIFYMFSIKSKLNSYRLSSVTNDVYDIRKYQATDIANELTLINQNLLLRIKPEELFNFVFLSSEKEILAPNLTLMVEFYNRTVLLFATQILQQKSDKMRASVIMHLFSVIQQLYIINHDIHSIRIILATFDHPSIFRLRETWRIFRRENPKFYTALKYLWNVLSQDNNWEEYRLWLEEKFIKDCLNKKQPMLLFIGYLLSKMIIDHYRYYQISPNHNEYEIFSRVNRILIEYIKSSPKQLLLVKKINSFY</sequence>
<dbReference type="InterPro" id="IPR009057">
    <property type="entry name" value="Homeodomain-like_sf"/>
</dbReference>
<dbReference type="Gene3D" id="1.10.10.60">
    <property type="entry name" value="Homeodomain-like"/>
    <property type="match status" value="1"/>
</dbReference>
<dbReference type="Pfam" id="PF00046">
    <property type="entry name" value="Homeodomain"/>
    <property type="match status" value="1"/>
</dbReference>
<dbReference type="EMBL" id="CAJOAY010000084">
    <property type="protein sequence ID" value="CAF3527813.1"/>
    <property type="molecule type" value="Genomic_DNA"/>
</dbReference>
<feature type="domain" description="Ras-GEF" evidence="4">
    <location>
        <begin position="108"/>
        <end position="327"/>
    </location>
</feature>
<keyword evidence="1 3" id="KW-0371">Homeobox</keyword>
<evidence type="ECO:0000256" key="1">
    <source>
        <dbReference type="PROSITE-ProRule" id="PRU00108"/>
    </source>
</evidence>
<dbReference type="InterPro" id="IPR036964">
    <property type="entry name" value="RASGEF_cat_dom_sf"/>
</dbReference>
<evidence type="ECO:0000313" key="9">
    <source>
        <dbReference type="Proteomes" id="UP000663891"/>
    </source>
</evidence>
<evidence type="ECO:0000313" key="6">
    <source>
        <dbReference type="EMBL" id="CAF1103497.1"/>
    </source>
</evidence>
<dbReference type="OrthoDB" id="6021951at2759"/>
<keyword evidence="2" id="KW-0344">Guanine-nucleotide releasing factor</keyword>
<dbReference type="InterPro" id="IPR023578">
    <property type="entry name" value="Ras_GEF_dom_sf"/>
</dbReference>
<dbReference type="SUPFAM" id="SSF46689">
    <property type="entry name" value="Homeodomain-like"/>
    <property type="match status" value="1"/>
</dbReference>
<evidence type="ECO:0008006" key="10">
    <source>
        <dbReference type="Google" id="ProtNLM"/>
    </source>
</evidence>
<evidence type="ECO:0000313" key="8">
    <source>
        <dbReference type="EMBL" id="CAF3527813.1"/>
    </source>
</evidence>
<feature type="domain" description="Homeobox" evidence="5">
    <location>
        <begin position="23"/>
        <end position="70"/>
    </location>
</feature>
<evidence type="ECO:0000313" key="7">
    <source>
        <dbReference type="EMBL" id="CAF3483508.1"/>
    </source>
</evidence>
<keyword evidence="1 3" id="KW-0238">DNA-binding</keyword>
<dbReference type="Proteomes" id="UP000663891">
    <property type="component" value="Unassembled WGS sequence"/>
</dbReference>
<dbReference type="EMBL" id="CAJNON010000208">
    <property type="protein sequence ID" value="CAF1103497.1"/>
    <property type="molecule type" value="Genomic_DNA"/>
</dbReference>
<dbReference type="InterPro" id="IPR001895">
    <property type="entry name" value="RASGEF_cat_dom"/>
</dbReference>
<dbReference type="SMART" id="SM00389">
    <property type="entry name" value="HOX"/>
    <property type="match status" value="1"/>
</dbReference>
<dbReference type="Pfam" id="PF00617">
    <property type="entry name" value="RasGEF"/>
    <property type="match status" value="1"/>
</dbReference>
<evidence type="ECO:0000256" key="2">
    <source>
        <dbReference type="PROSITE-ProRule" id="PRU00168"/>
    </source>
</evidence>
<dbReference type="PANTHER" id="PTHR47421">
    <property type="entry name" value="GS HOMEOBOX 2"/>
    <property type="match status" value="1"/>
</dbReference>
<dbReference type="GO" id="GO:0005085">
    <property type="term" value="F:guanyl-nucleotide exchange factor activity"/>
    <property type="evidence" value="ECO:0007669"/>
    <property type="project" value="UniProtKB-KW"/>
</dbReference>
<feature type="DNA-binding region" description="Homeobox" evidence="1">
    <location>
        <begin position="25"/>
        <end position="71"/>
    </location>
</feature>
<protein>
    <recommendedName>
        <fullName evidence="10">Ras-GEF domain-containing protein</fullName>
    </recommendedName>
</protein>
<gene>
    <name evidence="8" type="ORF">OKA104_LOCUS2945</name>
    <name evidence="7" type="ORF">OXD698_LOCUS276</name>
    <name evidence="6" type="ORF">VCS650_LOCUS20233</name>
</gene>
<dbReference type="GO" id="GO:0007264">
    <property type="term" value="P:small GTPase-mediated signal transduction"/>
    <property type="evidence" value="ECO:0007669"/>
    <property type="project" value="InterPro"/>
</dbReference>
<organism evidence="6 9">
    <name type="scientific">Adineta steineri</name>
    <dbReference type="NCBI Taxonomy" id="433720"/>
    <lineage>
        <taxon>Eukaryota</taxon>
        <taxon>Metazoa</taxon>
        <taxon>Spiralia</taxon>
        <taxon>Gnathifera</taxon>
        <taxon>Rotifera</taxon>
        <taxon>Eurotatoria</taxon>
        <taxon>Bdelloidea</taxon>
        <taxon>Adinetida</taxon>
        <taxon>Adinetidae</taxon>
        <taxon>Adineta</taxon>
    </lineage>
</organism>
<dbReference type="InterPro" id="IPR001356">
    <property type="entry name" value="HD"/>
</dbReference>
<dbReference type="GO" id="GO:1990837">
    <property type="term" value="F:sequence-specific double-stranded DNA binding"/>
    <property type="evidence" value="ECO:0007669"/>
    <property type="project" value="TreeGrafter"/>
</dbReference>
<dbReference type="PROSITE" id="PS50071">
    <property type="entry name" value="HOMEOBOX_2"/>
    <property type="match status" value="1"/>
</dbReference>
<reference evidence="6" key="1">
    <citation type="submission" date="2021-02" db="EMBL/GenBank/DDBJ databases">
        <authorList>
            <person name="Nowell W R."/>
        </authorList>
    </citation>
    <scope>NUCLEOTIDE SEQUENCE</scope>
</reference>
<comment type="subcellular location">
    <subcellularLocation>
        <location evidence="1 3">Nucleus</location>
    </subcellularLocation>
</comment>
<keyword evidence="1 3" id="KW-0539">Nucleus</keyword>
<dbReference type="Proteomes" id="UP000663881">
    <property type="component" value="Unassembled WGS sequence"/>
</dbReference>
<dbReference type="InterPro" id="IPR042191">
    <property type="entry name" value="GSH1/2"/>
</dbReference>
<evidence type="ECO:0000256" key="3">
    <source>
        <dbReference type="RuleBase" id="RU000682"/>
    </source>
</evidence>
<dbReference type="EMBL" id="CAJOAZ010000006">
    <property type="protein sequence ID" value="CAF3483508.1"/>
    <property type="molecule type" value="Genomic_DNA"/>
</dbReference>
<name>A0A814PAK2_9BILA</name>
<accession>A0A814PAK2</accession>
<dbReference type="Gene3D" id="1.10.840.10">
    <property type="entry name" value="Ras guanine-nucleotide exchange factors catalytic domain"/>
    <property type="match status" value="1"/>
</dbReference>
<dbReference type="Proteomes" id="UP000663844">
    <property type="component" value="Unassembled WGS sequence"/>
</dbReference>
<proteinExistence type="predicted"/>
<dbReference type="SUPFAM" id="SSF48366">
    <property type="entry name" value="Ras GEF"/>
    <property type="match status" value="1"/>
</dbReference>
<evidence type="ECO:0000259" key="4">
    <source>
        <dbReference type="PROSITE" id="PS50009"/>
    </source>
</evidence>
<dbReference type="GO" id="GO:0000981">
    <property type="term" value="F:DNA-binding transcription factor activity, RNA polymerase II-specific"/>
    <property type="evidence" value="ECO:0007669"/>
    <property type="project" value="TreeGrafter"/>
</dbReference>
<dbReference type="GO" id="GO:0005634">
    <property type="term" value="C:nucleus"/>
    <property type="evidence" value="ECO:0007669"/>
    <property type="project" value="UniProtKB-SubCell"/>
</dbReference>